<organism evidence="1 2">
    <name type="scientific">Rhododendron molle</name>
    <name type="common">Chinese azalea</name>
    <name type="synonym">Azalea mollis</name>
    <dbReference type="NCBI Taxonomy" id="49168"/>
    <lineage>
        <taxon>Eukaryota</taxon>
        <taxon>Viridiplantae</taxon>
        <taxon>Streptophyta</taxon>
        <taxon>Embryophyta</taxon>
        <taxon>Tracheophyta</taxon>
        <taxon>Spermatophyta</taxon>
        <taxon>Magnoliopsida</taxon>
        <taxon>eudicotyledons</taxon>
        <taxon>Gunneridae</taxon>
        <taxon>Pentapetalae</taxon>
        <taxon>asterids</taxon>
        <taxon>Ericales</taxon>
        <taxon>Ericaceae</taxon>
        <taxon>Ericoideae</taxon>
        <taxon>Rhodoreae</taxon>
        <taxon>Rhododendron</taxon>
    </lineage>
</organism>
<keyword evidence="2" id="KW-1185">Reference proteome</keyword>
<proteinExistence type="predicted"/>
<dbReference type="Proteomes" id="UP001062846">
    <property type="component" value="Chromosome 4"/>
</dbReference>
<comment type="caution">
    <text evidence="1">The sequence shown here is derived from an EMBL/GenBank/DDBJ whole genome shotgun (WGS) entry which is preliminary data.</text>
</comment>
<gene>
    <name evidence="1" type="ORF">RHMOL_Rhmol04G0197200</name>
</gene>
<dbReference type="EMBL" id="CM046391">
    <property type="protein sequence ID" value="KAI8559733.1"/>
    <property type="molecule type" value="Genomic_DNA"/>
</dbReference>
<protein>
    <submittedName>
        <fullName evidence="1">Uncharacterized protein</fullName>
    </submittedName>
</protein>
<name>A0ACC0P4S5_RHOML</name>
<sequence length="125" mass="14852">MVCNWLWTSIQLIRLKIWGKEIGTRSRWGRCWAFLNLTKEVEERRKNAPCLGLRLQLQPYLLFPKAPIDFTLMMQRLLDLLIKSWAKIVWMLIRLFQVIPCPKRLELSPIKLSLETKGSLFLDIL</sequence>
<accession>A0ACC0P4S5</accession>
<evidence type="ECO:0000313" key="1">
    <source>
        <dbReference type="EMBL" id="KAI8559733.1"/>
    </source>
</evidence>
<reference evidence="1" key="1">
    <citation type="submission" date="2022-02" db="EMBL/GenBank/DDBJ databases">
        <title>Plant Genome Project.</title>
        <authorList>
            <person name="Zhang R.-G."/>
        </authorList>
    </citation>
    <scope>NUCLEOTIDE SEQUENCE</scope>
    <source>
        <strain evidence="1">AT1</strain>
    </source>
</reference>
<evidence type="ECO:0000313" key="2">
    <source>
        <dbReference type="Proteomes" id="UP001062846"/>
    </source>
</evidence>